<dbReference type="GO" id="GO:0002376">
    <property type="term" value="P:immune system process"/>
    <property type="evidence" value="ECO:0007669"/>
    <property type="project" value="UniProtKB-KW"/>
</dbReference>
<gene>
    <name evidence="9" type="primary">Kv07_1</name>
    <name evidence="9" type="ORF">GTO95_0014769</name>
</gene>
<name>A0A8J7T930_ATRSP</name>
<dbReference type="InterPro" id="IPR013106">
    <property type="entry name" value="Ig_V-set"/>
</dbReference>
<dbReference type="PROSITE" id="PS50835">
    <property type="entry name" value="IG_LIKE"/>
    <property type="match status" value="1"/>
</dbReference>
<dbReference type="Pfam" id="PF07686">
    <property type="entry name" value="V-set"/>
    <property type="match status" value="1"/>
</dbReference>
<dbReference type="AlphaFoldDB" id="A0A8J7T930"/>
<evidence type="ECO:0000256" key="2">
    <source>
        <dbReference type="ARBA" id="ARBA00022475"/>
    </source>
</evidence>
<evidence type="ECO:0000256" key="1">
    <source>
        <dbReference type="ARBA" id="ARBA00004236"/>
    </source>
</evidence>
<comment type="subcellular location">
    <subcellularLocation>
        <location evidence="1">Cell membrane</location>
    </subcellularLocation>
</comment>
<dbReference type="SMART" id="SM00409">
    <property type="entry name" value="IG"/>
    <property type="match status" value="1"/>
</dbReference>
<feature type="non-terminal residue" evidence="9">
    <location>
        <position position="145"/>
    </location>
</feature>
<dbReference type="SUPFAM" id="SSF48726">
    <property type="entry name" value="Immunoglobulin"/>
    <property type="match status" value="1"/>
</dbReference>
<dbReference type="GO" id="GO:0005886">
    <property type="term" value="C:plasma membrane"/>
    <property type="evidence" value="ECO:0007669"/>
    <property type="project" value="UniProtKB-SubCell"/>
</dbReference>
<proteinExistence type="predicted"/>
<evidence type="ECO:0000256" key="4">
    <source>
        <dbReference type="ARBA" id="ARBA00022859"/>
    </source>
</evidence>
<evidence type="ECO:0000313" key="10">
    <source>
        <dbReference type="Proteomes" id="UP000736164"/>
    </source>
</evidence>
<dbReference type="InterPro" id="IPR052051">
    <property type="entry name" value="TCR_complex_component"/>
</dbReference>
<evidence type="ECO:0000259" key="8">
    <source>
        <dbReference type="PROSITE" id="PS50835"/>
    </source>
</evidence>
<evidence type="ECO:0000256" key="5">
    <source>
        <dbReference type="ARBA" id="ARBA00023136"/>
    </source>
</evidence>
<keyword evidence="10" id="KW-1185">Reference proteome</keyword>
<keyword evidence="2" id="KW-1003">Cell membrane</keyword>
<protein>
    <submittedName>
        <fullName evidence="9">KV07 protein</fullName>
    </submittedName>
</protein>
<dbReference type="Proteomes" id="UP000736164">
    <property type="component" value="Unassembled WGS sequence"/>
</dbReference>
<dbReference type="CDD" id="cd00099">
    <property type="entry name" value="IgV"/>
    <property type="match status" value="1"/>
</dbReference>
<accession>A0A8J7T930</accession>
<evidence type="ECO:0000313" key="9">
    <source>
        <dbReference type="EMBL" id="MBN3314824.1"/>
    </source>
</evidence>
<dbReference type="InterPro" id="IPR003599">
    <property type="entry name" value="Ig_sub"/>
</dbReference>
<keyword evidence="5" id="KW-0472">Membrane</keyword>
<dbReference type="InterPro" id="IPR013783">
    <property type="entry name" value="Ig-like_fold"/>
</dbReference>
<organism evidence="9 10">
    <name type="scientific">Atractosteus spatula</name>
    <name type="common">Alligator gar</name>
    <name type="synonym">Lepisosteus spatula</name>
    <dbReference type="NCBI Taxonomy" id="7917"/>
    <lineage>
        <taxon>Eukaryota</taxon>
        <taxon>Metazoa</taxon>
        <taxon>Chordata</taxon>
        <taxon>Craniata</taxon>
        <taxon>Vertebrata</taxon>
        <taxon>Euteleostomi</taxon>
        <taxon>Actinopterygii</taxon>
        <taxon>Neopterygii</taxon>
        <taxon>Holostei</taxon>
        <taxon>Semionotiformes</taxon>
        <taxon>Lepisosteidae</taxon>
        <taxon>Atractosteus</taxon>
    </lineage>
</organism>
<keyword evidence="6" id="KW-1015">Disulfide bond</keyword>
<dbReference type="EMBL" id="JAAWVO010017684">
    <property type="protein sequence ID" value="MBN3314824.1"/>
    <property type="molecule type" value="Genomic_DNA"/>
</dbReference>
<keyword evidence="4" id="KW-0391">Immunity</keyword>
<feature type="non-terminal residue" evidence="9">
    <location>
        <position position="1"/>
    </location>
</feature>
<keyword evidence="7" id="KW-0325">Glycoprotein</keyword>
<comment type="caution">
    <text evidence="9">The sequence shown here is derived from an EMBL/GenBank/DDBJ whole genome shotgun (WGS) entry which is preliminary data.</text>
</comment>
<evidence type="ECO:0000256" key="7">
    <source>
        <dbReference type="ARBA" id="ARBA00023180"/>
    </source>
</evidence>
<dbReference type="GO" id="GO:0009617">
    <property type="term" value="P:response to bacterium"/>
    <property type="evidence" value="ECO:0007669"/>
    <property type="project" value="TreeGrafter"/>
</dbReference>
<evidence type="ECO:0000256" key="3">
    <source>
        <dbReference type="ARBA" id="ARBA00022729"/>
    </source>
</evidence>
<dbReference type="PANTHER" id="PTHR19433">
    <property type="entry name" value="T-CELL RECEPTOR ALPHA CHAIN V REGION-RELATED"/>
    <property type="match status" value="1"/>
</dbReference>
<keyword evidence="3" id="KW-0732">Signal</keyword>
<reference evidence="9" key="1">
    <citation type="journal article" date="2021" name="Cell">
        <title>Tracing the genetic footprints of vertebrate landing in non-teleost ray-finned fishes.</title>
        <authorList>
            <person name="Bi X."/>
            <person name="Wang K."/>
            <person name="Yang L."/>
            <person name="Pan H."/>
            <person name="Jiang H."/>
            <person name="Wei Q."/>
            <person name="Fang M."/>
            <person name="Yu H."/>
            <person name="Zhu C."/>
            <person name="Cai Y."/>
            <person name="He Y."/>
            <person name="Gan X."/>
            <person name="Zeng H."/>
            <person name="Yu D."/>
            <person name="Zhu Y."/>
            <person name="Jiang H."/>
            <person name="Qiu Q."/>
            <person name="Yang H."/>
            <person name="Zhang Y.E."/>
            <person name="Wang W."/>
            <person name="Zhu M."/>
            <person name="He S."/>
            <person name="Zhang G."/>
        </authorList>
    </citation>
    <scope>NUCLEOTIDE SEQUENCE</scope>
    <source>
        <strain evidence="9">Allg_001</strain>
    </source>
</reference>
<sequence length="145" mass="16097">CCLDDFLGVISAHTVSQSHPSVLVQLGDSVTLKCTIEQEQLSQLLWYKQVVGQAPRAILSSSGYNSSFTLYKGFRDSRFVMQKNGTCFNLHISKVELSDTATYYCGTIDFTDLQLGNGTLLFVKGKERDAFLNVAIKENIIIVSF</sequence>
<dbReference type="SMART" id="SM00406">
    <property type="entry name" value="IGv"/>
    <property type="match status" value="1"/>
</dbReference>
<dbReference type="InterPro" id="IPR007110">
    <property type="entry name" value="Ig-like_dom"/>
</dbReference>
<dbReference type="InterPro" id="IPR036179">
    <property type="entry name" value="Ig-like_dom_sf"/>
</dbReference>
<dbReference type="Gene3D" id="2.60.40.10">
    <property type="entry name" value="Immunoglobulins"/>
    <property type="match status" value="1"/>
</dbReference>
<feature type="domain" description="Ig-like" evidence="8">
    <location>
        <begin position="13"/>
        <end position="105"/>
    </location>
</feature>
<dbReference type="PANTHER" id="PTHR19433:SF133">
    <property type="entry name" value="IMMUNE-TYPE RECEPTOR 5 PRECURSOR-RELATED"/>
    <property type="match status" value="1"/>
</dbReference>
<evidence type="ECO:0000256" key="6">
    <source>
        <dbReference type="ARBA" id="ARBA00023157"/>
    </source>
</evidence>